<dbReference type="EMBL" id="QGDH01000005">
    <property type="protein sequence ID" value="RAR16147.1"/>
    <property type="molecule type" value="Genomic_DNA"/>
</dbReference>
<dbReference type="GO" id="GO:0070006">
    <property type="term" value="F:metalloaminopeptidase activity"/>
    <property type="evidence" value="ECO:0007669"/>
    <property type="project" value="TreeGrafter"/>
</dbReference>
<dbReference type="Gene3D" id="3.40.630.10">
    <property type="entry name" value="Zn peptidases"/>
    <property type="match status" value="1"/>
</dbReference>
<keyword evidence="8" id="KW-0482">Metalloprotease</keyword>
<keyword evidence="5" id="KW-0479">Metal-binding</keyword>
<protein>
    <submittedName>
        <fullName evidence="11">Aspartyl aminopeptidase</fullName>
    </submittedName>
</protein>
<dbReference type="GO" id="GO:0008270">
    <property type="term" value="F:zinc ion binding"/>
    <property type="evidence" value="ECO:0007669"/>
    <property type="project" value="InterPro"/>
</dbReference>
<evidence type="ECO:0000256" key="10">
    <source>
        <dbReference type="SAM" id="MobiDB-lite"/>
    </source>
</evidence>
<evidence type="ECO:0000256" key="7">
    <source>
        <dbReference type="ARBA" id="ARBA00022833"/>
    </source>
</evidence>
<dbReference type="STRING" id="183478.A0A364NFY7"/>
<dbReference type="FunFam" id="2.30.250.10:FF:000001">
    <property type="entry name" value="Aspartyl aminopeptidase 1"/>
    <property type="match status" value="1"/>
</dbReference>
<evidence type="ECO:0000256" key="2">
    <source>
        <dbReference type="ARBA" id="ARBA00008290"/>
    </source>
</evidence>
<feature type="region of interest" description="Disordered" evidence="10">
    <location>
        <begin position="1"/>
        <end position="129"/>
    </location>
</feature>
<evidence type="ECO:0000313" key="12">
    <source>
        <dbReference type="Proteomes" id="UP000249619"/>
    </source>
</evidence>
<accession>A0A364NFY7</accession>
<dbReference type="PANTHER" id="PTHR28570:SF4">
    <property type="entry name" value="VACUOLAR AMINOPEPTIDASE 1"/>
    <property type="match status" value="1"/>
</dbReference>
<feature type="compositionally biased region" description="Low complexity" evidence="10">
    <location>
        <begin position="152"/>
        <end position="166"/>
    </location>
</feature>
<keyword evidence="6" id="KW-0378">Hydrolase</keyword>
<feature type="compositionally biased region" description="Polar residues" evidence="10">
    <location>
        <begin position="1392"/>
        <end position="1401"/>
    </location>
</feature>
<gene>
    <name evidence="11" type="ORF">DDE83_000504</name>
</gene>
<feature type="compositionally biased region" description="Low complexity" evidence="10">
    <location>
        <begin position="18"/>
        <end position="37"/>
    </location>
</feature>
<dbReference type="Proteomes" id="UP000249619">
    <property type="component" value="Unassembled WGS sequence"/>
</dbReference>
<feature type="compositionally biased region" description="Pro residues" evidence="10">
    <location>
        <begin position="1082"/>
        <end position="1091"/>
    </location>
</feature>
<dbReference type="PANTHER" id="PTHR28570">
    <property type="entry name" value="ASPARTYL AMINOPEPTIDASE"/>
    <property type="match status" value="1"/>
</dbReference>
<evidence type="ECO:0000256" key="9">
    <source>
        <dbReference type="SAM" id="Coils"/>
    </source>
</evidence>
<dbReference type="GO" id="GO:0006508">
    <property type="term" value="P:proteolysis"/>
    <property type="evidence" value="ECO:0007669"/>
    <property type="project" value="UniProtKB-KW"/>
</dbReference>
<dbReference type="PRINTS" id="PR00932">
    <property type="entry name" value="AMINO1PTASE"/>
</dbReference>
<evidence type="ECO:0000313" key="11">
    <source>
        <dbReference type="EMBL" id="RAR16147.1"/>
    </source>
</evidence>
<evidence type="ECO:0000256" key="4">
    <source>
        <dbReference type="ARBA" id="ARBA00022670"/>
    </source>
</evidence>
<dbReference type="GO" id="GO:0000324">
    <property type="term" value="C:fungal-type vacuole"/>
    <property type="evidence" value="ECO:0007669"/>
    <property type="project" value="TreeGrafter"/>
</dbReference>
<feature type="coiled-coil region" evidence="9">
    <location>
        <begin position="371"/>
        <end position="434"/>
    </location>
</feature>
<dbReference type="SUPFAM" id="SSF101821">
    <property type="entry name" value="Aminopeptidase/glucanase lid domain"/>
    <property type="match status" value="1"/>
</dbReference>
<keyword evidence="3 11" id="KW-0031">Aminopeptidase</keyword>
<evidence type="ECO:0000256" key="5">
    <source>
        <dbReference type="ARBA" id="ARBA00022723"/>
    </source>
</evidence>
<dbReference type="InterPro" id="IPR001948">
    <property type="entry name" value="Peptidase_M18"/>
</dbReference>
<feature type="compositionally biased region" description="Polar residues" evidence="10">
    <location>
        <begin position="57"/>
        <end position="81"/>
    </location>
</feature>
<evidence type="ECO:0000256" key="6">
    <source>
        <dbReference type="ARBA" id="ARBA00022801"/>
    </source>
</evidence>
<feature type="region of interest" description="Disordered" evidence="10">
    <location>
        <begin position="961"/>
        <end position="1012"/>
    </location>
</feature>
<reference evidence="12" key="1">
    <citation type="submission" date="2018-05" db="EMBL/GenBank/DDBJ databases">
        <title>Draft genome sequence of Stemphylium lycopersici strain CIDEFI 213.</title>
        <authorList>
            <person name="Medina R."/>
            <person name="Franco M.E.E."/>
            <person name="Lucentini C.G."/>
            <person name="Saparrat M.C.N."/>
            <person name="Balatti P.A."/>
        </authorList>
    </citation>
    <scope>NUCLEOTIDE SEQUENCE [LARGE SCALE GENOMIC DNA]</scope>
    <source>
        <strain evidence="12">CIDEFI 213</strain>
    </source>
</reference>
<dbReference type="SUPFAM" id="SSF53187">
    <property type="entry name" value="Zn-dependent exopeptidases"/>
    <property type="match status" value="1"/>
</dbReference>
<evidence type="ECO:0000256" key="1">
    <source>
        <dbReference type="ARBA" id="ARBA00001947"/>
    </source>
</evidence>
<feature type="compositionally biased region" description="Polar residues" evidence="10">
    <location>
        <begin position="991"/>
        <end position="1005"/>
    </location>
</feature>
<dbReference type="InterPro" id="IPR023358">
    <property type="entry name" value="Peptidase_M18_dom2"/>
</dbReference>
<keyword evidence="9" id="KW-0175">Coiled coil</keyword>
<keyword evidence="7" id="KW-0862">Zinc</keyword>
<comment type="similarity">
    <text evidence="2">Belongs to the peptidase M18 family.</text>
</comment>
<feature type="region of interest" description="Disordered" evidence="10">
    <location>
        <begin position="288"/>
        <end position="334"/>
    </location>
</feature>
<feature type="compositionally biased region" description="Polar residues" evidence="10">
    <location>
        <begin position="224"/>
        <end position="235"/>
    </location>
</feature>
<feature type="compositionally biased region" description="Polar residues" evidence="10">
    <location>
        <begin position="114"/>
        <end position="126"/>
    </location>
</feature>
<feature type="region of interest" description="Disordered" evidence="10">
    <location>
        <begin position="147"/>
        <end position="177"/>
    </location>
</feature>
<proteinExistence type="inferred from homology"/>
<comment type="caution">
    <text evidence="11">The sequence shown here is derived from an EMBL/GenBank/DDBJ whole genome shotgun (WGS) entry which is preliminary data.</text>
</comment>
<keyword evidence="4" id="KW-0645">Protease</keyword>
<dbReference type="Gene3D" id="2.30.250.10">
    <property type="entry name" value="Aminopeptidase i, Domain 2"/>
    <property type="match status" value="1"/>
</dbReference>
<feature type="region of interest" description="Disordered" evidence="10">
    <location>
        <begin position="1340"/>
        <end position="1401"/>
    </location>
</feature>
<feature type="compositionally biased region" description="Polar residues" evidence="10">
    <location>
        <begin position="305"/>
        <end position="317"/>
    </location>
</feature>
<feature type="region of interest" description="Disordered" evidence="10">
    <location>
        <begin position="1079"/>
        <end position="1098"/>
    </location>
</feature>
<dbReference type="Pfam" id="PF02127">
    <property type="entry name" value="Peptidase_M18"/>
    <property type="match status" value="1"/>
</dbReference>
<keyword evidence="12" id="KW-1185">Reference proteome</keyword>
<feature type="compositionally biased region" description="Polar residues" evidence="10">
    <location>
        <begin position="1"/>
        <end position="17"/>
    </location>
</feature>
<feature type="compositionally biased region" description="Basic and acidic residues" evidence="10">
    <location>
        <begin position="82"/>
        <end position="97"/>
    </location>
</feature>
<name>A0A364NFY7_STELY</name>
<feature type="compositionally biased region" description="Polar residues" evidence="10">
    <location>
        <begin position="1376"/>
        <end position="1385"/>
    </location>
</feature>
<sequence length="1401" mass="154924">MRLQTSSYNPQQGRSGVTSSTLKSAASTTSSTSGLSSRQPLRSSREERAATRLLPDTVSSTGRSGFISTLKPTASQTTTRSVRPDTTSEKVSSREPTRSTFSTSASLRADRTNTRSTRFNTASTSEAPLEQISSAISTSTAAARAVRRAARSVRSNTASTAASTSEAPPPPSSSEEIRARRIARRERTAAQRARADLNNTSSSRSFAFAKTQDVSSEGAPLVSVPNSETQSEQTGTLVRKELTDPFVSRPNQPVPTTLVGKCHAANLQYGTRLGALAAVASPRYTVPADETPATEPLSFNGVEFGSTSQETVSSPSRELTESEEQQGYRERKDRRKAEIMEIEQEDEDSQFSMLNRCLRHKARKEERRVMVEKLCEEQDESLLRAQELEDEKEKRAAEERHARYREVEKARKAAEEIRLRFLEEERKKKAAEETRAPKIKKARFLIITRNKGKPDEQVSKVAVKSWRPSPEAPVHCASDEPIHSASKAPIPPAQKAPIRSARVAPVRPAPEAPIRSAPVAPVRSGLLSRKPKLTIHRGPDCPVRGLVKQDLDIPSVKLNPIIPRLASADPVAPLSVKLDPVVPCLAKPDPSHTLSATNMSVSSSMKQKEQDRLEDALQAALKCKPITYKPVTRYGRFAHETPIHSGPPAFPLKSSKASTLCACEDTVHSRSCLKQTGAPRKQKSVRFAQEAELFEFEPELWVRNYFLYTPHEGKNAERPVQWKTDSDEAAVLHHPYETMWEIALKDTPEEDWDFEFSSRKPCVQFRHASQRHRVEQVRSFYGLQAVEETAFPGKFLQVKQMFDGFYGLRDGGKFSGVIMEANSYPLEDEFHPRSFGKIIFKQGEPAFLSEPFQVNGGKLGKYGRYQCEKGGKCVKFHRARAGQTWVPKPTQTRFRHGRALKSRRRTLSKPFRILYWLNVRPKTFSRAISDGEPYHSWRRKAGFRRSPGARDASALRASMVEMSEDELPPSRSVRSSNADLYAEPSPPRPLQHSSSTLERAHSTASLRHRQRLDRATAVRAWRSREGLSDFSNRHSVAGPYPDLIDVYEDYPALVRHQNPPPVPPKILEAPAEQVKQELEAPRPAPSHPWIPVPARSKEDPARYTKPFTDYMTANPTIFHAVDAVAQDLEKDGYKKLSERDAWDLKAGGKYYVERNGTSLIAFAVGDKYASGNGAAIVAGHIDALTAKLKPIPKLRTKAGYVQLGVAPYAGALSDTWWDRDLGIGGRVLVKENGKIVTKLVKLDWPIAKIPTLAPHFGAAANGPFNKETQMVPIIGLDNSDMGPSATENGEGFKASILGGEGAFASTQPERLVKAISKELGITDYSTIVNWELELFDTQPAQTGGLDKDSAPGPPSKRSSTPPRRSRAPRKSAWSPFSTTKKSVPSSARAPMATSSPASWSA</sequence>
<feature type="region of interest" description="Disordered" evidence="10">
    <location>
        <begin position="211"/>
        <end position="235"/>
    </location>
</feature>
<organism evidence="11 12">
    <name type="scientific">Stemphylium lycopersici</name>
    <name type="common">Tomato gray leaf spot disease fungus</name>
    <name type="synonym">Thyrospora lycopersici</name>
    <dbReference type="NCBI Taxonomy" id="183478"/>
    <lineage>
        <taxon>Eukaryota</taxon>
        <taxon>Fungi</taxon>
        <taxon>Dikarya</taxon>
        <taxon>Ascomycota</taxon>
        <taxon>Pezizomycotina</taxon>
        <taxon>Dothideomycetes</taxon>
        <taxon>Pleosporomycetidae</taxon>
        <taxon>Pleosporales</taxon>
        <taxon>Pleosporineae</taxon>
        <taxon>Pleosporaceae</taxon>
        <taxon>Stemphylium</taxon>
    </lineage>
</organism>
<evidence type="ECO:0000256" key="3">
    <source>
        <dbReference type="ARBA" id="ARBA00022438"/>
    </source>
</evidence>
<evidence type="ECO:0000256" key="8">
    <source>
        <dbReference type="ARBA" id="ARBA00023049"/>
    </source>
</evidence>
<comment type="cofactor">
    <cofactor evidence="1">
        <name>Zn(2+)</name>
        <dbReference type="ChEBI" id="CHEBI:29105"/>
    </cofactor>
</comment>